<dbReference type="GO" id="GO:1901858">
    <property type="term" value="P:regulation of mitochondrial DNA metabolic process"/>
    <property type="evidence" value="ECO:0007669"/>
    <property type="project" value="TreeGrafter"/>
</dbReference>
<evidence type="ECO:0000313" key="9">
    <source>
        <dbReference type="Proteomes" id="UP000600918"/>
    </source>
</evidence>
<dbReference type="Pfam" id="PF04117">
    <property type="entry name" value="Mpv17_PMP22"/>
    <property type="match status" value="1"/>
</dbReference>
<keyword evidence="5 7" id="KW-0472">Membrane</keyword>
<evidence type="ECO:0000256" key="7">
    <source>
        <dbReference type="RuleBase" id="RU363053"/>
    </source>
</evidence>
<gene>
    <name evidence="8" type="ORF">H0235_002209</name>
</gene>
<comment type="similarity">
    <text evidence="2 7">Belongs to the peroxisomal membrane protein PXMP2/4 family.</text>
</comment>
<keyword evidence="4 7" id="KW-1133">Transmembrane helix</keyword>
<evidence type="ECO:0000313" key="8">
    <source>
        <dbReference type="EMBL" id="KAF7434018.1"/>
    </source>
</evidence>
<comment type="caution">
    <text evidence="8">The sequence shown here is derived from an EMBL/GenBank/DDBJ whole genome shotgun (WGS) entry which is preliminary data.</text>
</comment>
<keyword evidence="3 7" id="KW-0812">Transmembrane</keyword>
<proteinExistence type="inferred from homology"/>
<dbReference type="EMBL" id="JACSDY010000002">
    <property type="protein sequence ID" value="KAF7434018.1"/>
    <property type="molecule type" value="Genomic_DNA"/>
</dbReference>
<feature type="transmembrane region" description="Helical" evidence="7">
    <location>
        <begin position="99"/>
        <end position="118"/>
    </location>
</feature>
<feature type="transmembrane region" description="Helical" evidence="7">
    <location>
        <begin position="59"/>
        <end position="78"/>
    </location>
</feature>
<organism evidence="8 9">
    <name type="scientific">Vespula pensylvanica</name>
    <name type="common">Western yellow jacket</name>
    <name type="synonym">Wasp</name>
    <dbReference type="NCBI Taxonomy" id="30213"/>
    <lineage>
        <taxon>Eukaryota</taxon>
        <taxon>Metazoa</taxon>
        <taxon>Ecdysozoa</taxon>
        <taxon>Arthropoda</taxon>
        <taxon>Hexapoda</taxon>
        <taxon>Insecta</taxon>
        <taxon>Pterygota</taxon>
        <taxon>Neoptera</taxon>
        <taxon>Endopterygota</taxon>
        <taxon>Hymenoptera</taxon>
        <taxon>Apocrita</taxon>
        <taxon>Aculeata</taxon>
        <taxon>Vespoidea</taxon>
        <taxon>Vespidae</taxon>
        <taxon>Vespinae</taxon>
        <taxon>Vespula</taxon>
    </lineage>
</organism>
<dbReference type="PANTHER" id="PTHR11266">
    <property type="entry name" value="PEROXISOMAL MEMBRANE PROTEIN 2, PXMP2 MPV17"/>
    <property type="match status" value="1"/>
</dbReference>
<dbReference type="GO" id="GO:0005739">
    <property type="term" value="C:mitochondrion"/>
    <property type="evidence" value="ECO:0007669"/>
    <property type="project" value="TreeGrafter"/>
</dbReference>
<dbReference type="GO" id="GO:0015267">
    <property type="term" value="F:channel activity"/>
    <property type="evidence" value="ECO:0007669"/>
    <property type="project" value="TreeGrafter"/>
</dbReference>
<evidence type="ECO:0000256" key="6">
    <source>
        <dbReference type="ARBA" id="ARBA00049743"/>
    </source>
</evidence>
<sequence>MSINMRIIFKSYQKLLSKYPVRIQAMQAGILMGLGDQLSQNLIERRKFKDLDFVRTSHFASIGFFIAGPATTTWYRILDKYIGSKGGVIVVKKVLCDQLLFAPTFLSILLVSIGLLQGSNINSLKHKLETSYFEILINNYKIWPMVQLVNFYFIPLQYQVLLVQSVALLWNTYISYITNTKNGRLRVVWIR</sequence>
<evidence type="ECO:0000256" key="1">
    <source>
        <dbReference type="ARBA" id="ARBA00004141"/>
    </source>
</evidence>
<dbReference type="AlphaFoldDB" id="A0A834UDT0"/>
<accession>A0A834UDT0</accession>
<evidence type="ECO:0000256" key="3">
    <source>
        <dbReference type="ARBA" id="ARBA00022692"/>
    </source>
</evidence>
<dbReference type="PANTHER" id="PTHR11266:SF17">
    <property type="entry name" value="PROTEIN MPV17"/>
    <property type="match status" value="1"/>
</dbReference>
<protein>
    <recommendedName>
        <fullName evidence="6">Mitochondrial inner membrane protein Mpv17</fullName>
    </recommendedName>
</protein>
<evidence type="ECO:0000256" key="2">
    <source>
        <dbReference type="ARBA" id="ARBA00006824"/>
    </source>
</evidence>
<dbReference type="InterPro" id="IPR007248">
    <property type="entry name" value="Mpv17_PMP22"/>
</dbReference>
<feature type="transmembrane region" description="Helical" evidence="7">
    <location>
        <begin position="156"/>
        <end position="176"/>
    </location>
</feature>
<reference evidence="8" key="1">
    <citation type="journal article" date="2020" name="G3 (Bethesda)">
        <title>High-Quality Assemblies for Three Invasive Social Wasps from the &lt;i&gt;Vespula&lt;/i&gt; Genus.</title>
        <authorList>
            <person name="Harrop T.W.R."/>
            <person name="Guhlin J."/>
            <person name="McLaughlin G.M."/>
            <person name="Permina E."/>
            <person name="Stockwell P."/>
            <person name="Gilligan J."/>
            <person name="Le Lec M.F."/>
            <person name="Gruber M.A.M."/>
            <person name="Quinn O."/>
            <person name="Lovegrove M."/>
            <person name="Duncan E.J."/>
            <person name="Remnant E.J."/>
            <person name="Van Eeckhoven J."/>
            <person name="Graham B."/>
            <person name="Knapp R.A."/>
            <person name="Langford K.W."/>
            <person name="Kronenberg Z."/>
            <person name="Press M.O."/>
            <person name="Eacker S.M."/>
            <person name="Wilson-Rankin E.E."/>
            <person name="Purcell J."/>
            <person name="Lester P.J."/>
            <person name="Dearden P.K."/>
        </authorList>
    </citation>
    <scope>NUCLEOTIDE SEQUENCE</scope>
    <source>
        <strain evidence="8">Volc-1</strain>
    </source>
</reference>
<evidence type="ECO:0000256" key="4">
    <source>
        <dbReference type="ARBA" id="ARBA00022989"/>
    </source>
</evidence>
<name>A0A834UDT0_VESPE</name>
<dbReference type="Proteomes" id="UP000600918">
    <property type="component" value="Unassembled WGS sequence"/>
</dbReference>
<dbReference type="GO" id="GO:0016020">
    <property type="term" value="C:membrane"/>
    <property type="evidence" value="ECO:0007669"/>
    <property type="project" value="UniProtKB-SubCell"/>
</dbReference>
<keyword evidence="9" id="KW-1185">Reference proteome</keyword>
<comment type="subcellular location">
    <subcellularLocation>
        <location evidence="1">Membrane</location>
        <topology evidence="1">Multi-pass membrane protein</topology>
    </subcellularLocation>
</comment>
<evidence type="ECO:0000256" key="5">
    <source>
        <dbReference type="ARBA" id="ARBA00023136"/>
    </source>
</evidence>